<dbReference type="EMBL" id="JAQQPM010000001">
    <property type="protein sequence ID" value="KAK2067710.1"/>
    <property type="molecule type" value="Genomic_DNA"/>
</dbReference>
<name>A0AAD9MA81_9PEZI</name>
<evidence type="ECO:0000256" key="1">
    <source>
        <dbReference type="ARBA" id="ARBA00004123"/>
    </source>
</evidence>
<dbReference type="InterPro" id="IPR045255">
    <property type="entry name" value="RanBP1-like"/>
</dbReference>
<feature type="compositionally biased region" description="Basic and acidic residues" evidence="3">
    <location>
        <begin position="165"/>
        <end position="175"/>
    </location>
</feature>
<reference evidence="5" key="1">
    <citation type="journal article" date="2023" name="Mol. Plant Microbe Interact.">
        <title>Elucidating the Obligate Nature and Biological Capacity of an Invasive Fungal Corn Pathogen.</title>
        <authorList>
            <person name="MacCready J.S."/>
            <person name="Roggenkamp E.M."/>
            <person name="Gdanetz K."/>
            <person name="Chilvers M.I."/>
        </authorList>
    </citation>
    <scope>NUCLEOTIDE SEQUENCE</scope>
    <source>
        <strain evidence="5">PM02</strain>
    </source>
</reference>
<dbReference type="SMART" id="SM00160">
    <property type="entry name" value="RanBD"/>
    <property type="match status" value="1"/>
</dbReference>
<dbReference type="PROSITE" id="PS50196">
    <property type="entry name" value="RANBD1"/>
    <property type="match status" value="1"/>
</dbReference>
<evidence type="ECO:0000259" key="4">
    <source>
        <dbReference type="PROSITE" id="PS50196"/>
    </source>
</evidence>
<feature type="region of interest" description="Disordered" evidence="3">
    <location>
        <begin position="1"/>
        <end position="74"/>
    </location>
</feature>
<dbReference type="GO" id="GO:0005634">
    <property type="term" value="C:nucleus"/>
    <property type="evidence" value="ECO:0007669"/>
    <property type="project" value="UniProtKB-SubCell"/>
</dbReference>
<protein>
    <recommendedName>
        <fullName evidence="4">RanBD1 domain-containing protein</fullName>
    </recommendedName>
</protein>
<dbReference type="InterPro" id="IPR000156">
    <property type="entry name" value="Ran_bind_dom"/>
</dbReference>
<evidence type="ECO:0000256" key="3">
    <source>
        <dbReference type="SAM" id="MobiDB-lite"/>
    </source>
</evidence>
<organism evidence="5 6">
    <name type="scientific">Phyllachora maydis</name>
    <dbReference type="NCBI Taxonomy" id="1825666"/>
    <lineage>
        <taxon>Eukaryota</taxon>
        <taxon>Fungi</taxon>
        <taxon>Dikarya</taxon>
        <taxon>Ascomycota</taxon>
        <taxon>Pezizomycotina</taxon>
        <taxon>Sordariomycetes</taxon>
        <taxon>Sordariomycetidae</taxon>
        <taxon>Phyllachorales</taxon>
        <taxon>Phyllachoraceae</taxon>
        <taxon>Phyllachora</taxon>
    </lineage>
</organism>
<evidence type="ECO:0000256" key="2">
    <source>
        <dbReference type="ARBA" id="ARBA00023242"/>
    </source>
</evidence>
<comment type="subcellular location">
    <subcellularLocation>
        <location evidence="1">Nucleus</location>
    </subcellularLocation>
</comment>
<dbReference type="SUPFAM" id="SSF50729">
    <property type="entry name" value="PH domain-like"/>
    <property type="match status" value="1"/>
</dbReference>
<comment type="caution">
    <text evidence="5">The sequence shown here is derived from an EMBL/GenBank/DDBJ whole genome shotgun (WGS) entry which is preliminary data.</text>
</comment>
<feature type="region of interest" description="Disordered" evidence="3">
    <location>
        <begin position="142"/>
        <end position="175"/>
    </location>
</feature>
<feature type="compositionally biased region" description="Acidic residues" evidence="3">
    <location>
        <begin position="142"/>
        <end position="164"/>
    </location>
</feature>
<sequence>MTDNYVRPITNKDFRHKANEAAEQTSVMPDPVEATSFKEDAATTATRQKKRARDLQEGQVVDAKGSQPSLQPNSNTLVYVVPFHVSERVEAHSYGTSSASQVVIRWRCFNRLTVQFRWPERHREALGIWERTRWQWLCSDAEDNEEDRDEDGEDENTEATEEDQDKVKEDVRLGAEDTKKPKLQKIVVDDGESGEATVLAVRAKMYQLENKEVGWKERGAGMLKLNIPKSAIEFDASGTADITSFDPSGLEDNDEAEPKKSKSVRLLMRQDHTLRLLLNTTVVPAVKFQLIPKLKAAHVLFTAFEANEVKQVQMKMSEANANLLMDHIKFIQGCLADV</sequence>
<dbReference type="Pfam" id="PF00638">
    <property type="entry name" value="Ran_BP1"/>
    <property type="match status" value="1"/>
</dbReference>
<evidence type="ECO:0000313" key="5">
    <source>
        <dbReference type="EMBL" id="KAK2067710.1"/>
    </source>
</evidence>
<feature type="compositionally biased region" description="Basic and acidic residues" evidence="3">
    <location>
        <begin position="10"/>
        <end position="20"/>
    </location>
</feature>
<proteinExistence type="predicted"/>
<dbReference type="Proteomes" id="UP001217918">
    <property type="component" value="Unassembled WGS sequence"/>
</dbReference>
<evidence type="ECO:0000313" key="6">
    <source>
        <dbReference type="Proteomes" id="UP001217918"/>
    </source>
</evidence>
<feature type="domain" description="RanBD1" evidence="4">
    <location>
        <begin position="181"/>
        <end position="338"/>
    </location>
</feature>
<dbReference type="PANTHER" id="PTHR23138">
    <property type="entry name" value="RAN BINDING PROTEIN"/>
    <property type="match status" value="1"/>
</dbReference>
<accession>A0AAD9MA81</accession>
<dbReference type="Gene3D" id="2.30.29.30">
    <property type="entry name" value="Pleckstrin-homology domain (PH domain)/Phosphotyrosine-binding domain (PTB)"/>
    <property type="match status" value="1"/>
</dbReference>
<keyword evidence="2" id="KW-0539">Nucleus</keyword>
<dbReference type="PANTHER" id="PTHR23138:SF142">
    <property type="entry name" value="RAN-BINDING PROTEIN 3B-RELATED"/>
    <property type="match status" value="1"/>
</dbReference>
<dbReference type="AlphaFoldDB" id="A0AAD9MA81"/>
<dbReference type="InterPro" id="IPR011993">
    <property type="entry name" value="PH-like_dom_sf"/>
</dbReference>
<keyword evidence="6" id="KW-1185">Reference proteome</keyword>
<gene>
    <name evidence="5" type="ORF">P8C59_001423</name>
</gene>